<dbReference type="PANTHER" id="PTHR36174">
    <property type="entry name" value="LIPID II:GLYCINE GLYCYLTRANSFERASE"/>
    <property type="match status" value="1"/>
</dbReference>
<gene>
    <name evidence="2" type="ORF">AAA799P11_01003</name>
</gene>
<evidence type="ECO:0000313" key="2">
    <source>
        <dbReference type="EMBL" id="KFM18794.1"/>
    </source>
</evidence>
<dbReference type="EMBL" id="JOSZ01000014">
    <property type="protein sequence ID" value="KFM18794.1"/>
    <property type="molecule type" value="Genomic_DNA"/>
</dbReference>
<dbReference type="InterPro" id="IPR050644">
    <property type="entry name" value="PG_Glycine_Bridge_Synth"/>
</dbReference>
<feature type="coiled-coil region" evidence="1">
    <location>
        <begin position="134"/>
        <end position="161"/>
    </location>
</feature>
<evidence type="ECO:0000256" key="1">
    <source>
        <dbReference type="SAM" id="Coils"/>
    </source>
</evidence>
<sequence length="316" mass="37793">MNYMLNFEISQNPPSNWNKFFLDVGYGIFSQTVEYSKYVEKWIGWEPFFVQIMDNDDHVLLQNLIFRYNPGISKVPSVAQKFYKKFKKSYRWTYGPISLNENAIIAFFEYFKNTKKHIHGTTHPLLFSPKLQNMEKWSTSLIDLRNSKEVLEQNLDKHSCKKNIKRSIERHVKVENISKKNFVDYFELLSTFRKETEHVEPNYEELKDFWELLQPIGFDGFLAYKDEIPVGGLTFGYFNNHIIEVGVARSKIDYTEKLYSQDLIKWKIIEWGVDHKMNYFDLAGYNPDPQNTKEMGIKKYKEKWGGKHFDYWLVRN</sequence>
<dbReference type="Proteomes" id="UP000029387">
    <property type="component" value="Unassembled WGS sequence"/>
</dbReference>
<dbReference type="InterPro" id="IPR016181">
    <property type="entry name" value="Acyl_CoA_acyltransferase"/>
</dbReference>
<accession>A0A087RZ90</accession>
<dbReference type="Gene3D" id="3.40.630.30">
    <property type="match status" value="1"/>
</dbReference>
<organism evidence="2 3">
    <name type="scientific">Marine Group I thaumarchaeote SCGC AAA799-P11</name>
    <dbReference type="NCBI Taxonomy" id="1502295"/>
    <lineage>
        <taxon>Archaea</taxon>
        <taxon>Nitrososphaerota</taxon>
        <taxon>Marine Group I</taxon>
    </lineage>
</organism>
<dbReference type="PANTHER" id="PTHR36174:SF1">
    <property type="entry name" value="LIPID II:GLYCINE GLYCYLTRANSFERASE"/>
    <property type="match status" value="1"/>
</dbReference>
<reference evidence="2 3" key="1">
    <citation type="submission" date="2014-06" db="EMBL/GenBank/DDBJ databases">
        <authorList>
            <person name="Ngugi D.K."/>
            <person name="Blom J."/>
            <person name="Alam I."/>
            <person name="Rashid M."/>
            <person name="Baalawi W."/>
            <person name="Zhang G."/>
            <person name="Hikmawan T."/>
            <person name="Guan Y."/>
            <person name="Antunes A."/>
            <person name="Siam R."/>
            <person name="El-Dorry H."/>
            <person name="Bajic V."/>
            <person name="Stingl U."/>
        </authorList>
    </citation>
    <scope>NUCLEOTIDE SEQUENCE [LARGE SCALE GENOMIC DNA]</scope>
    <source>
        <strain evidence="2">SCGC AAA799-P11</strain>
    </source>
</reference>
<comment type="caution">
    <text evidence="2">The sequence shown here is derived from an EMBL/GenBank/DDBJ whole genome shotgun (WGS) entry which is preliminary data.</text>
</comment>
<keyword evidence="1" id="KW-0175">Coiled coil</keyword>
<name>A0A087RZ90_9ARCH</name>
<dbReference type="AlphaFoldDB" id="A0A087RZ90"/>
<protein>
    <submittedName>
        <fullName evidence="2">FemAB family protein</fullName>
    </submittedName>
</protein>
<proteinExistence type="predicted"/>
<evidence type="ECO:0000313" key="3">
    <source>
        <dbReference type="Proteomes" id="UP000029387"/>
    </source>
</evidence>
<keyword evidence="3" id="KW-1185">Reference proteome</keyword>
<dbReference type="SUPFAM" id="SSF55729">
    <property type="entry name" value="Acyl-CoA N-acyltransferases (Nat)"/>
    <property type="match status" value="1"/>
</dbReference>